<dbReference type="PRINTS" id="PR00702">
    <property type="entry name" value="ACRIFLAVINRP"/>
</dbReference>
<dbReference type="Gene3D" id="3.30.70.1320">
    <property type="entry name" value="Multidrug efflux transporter AcrB pore domain like"/>
    <property type="match status" value="1"/>
</dbReference>
<gene>
    <name evidence="2" type="primary">mdtB</name>
    <name evidence="2" type="ORF">Mgrana_01442</name>
</gene>
<feature type="transmembrane region" description="Helical" evidence="1">
    <location>
        <begin position="605"/>
        <end position="628"/>
    </location>
</feature>
<keyword evidence="3" id="KW-1185">Reference proteome</keyword>
<dbReference type="Gene3D" id="3.30.70.1440">
    <property type="entry name" value="Multidrug efflux transporter AcrB pore domain"/>
    <property type="match status" value="1"/>
</dbReference>
<reference evidence="2 3" key="1">
    <citation type="submission" date="2018-08" db="EMBL/GenBank/DDBJ databases">
        <title>Meiothermus granaticius genome AF-68 sequencing project.</title>
        <authorList>
            <person name="Da Costa M.S."/>
            <person name="Albuquerque L."/>
            <person name="Raposo P."/>
            <person name="Froufe H.J.C."/>
            <person name="Barroso C.S."/>
            <person name="Egas C."/>
        </authorList>
    </citation>
    <scope>NUCLEOTIDE SEQUENCE [LARGE SCALE GENOMIC DNA]</scope>
    <source>
        <strain evidence="2 3">AF-68</strain>
    </source>
</reference>
<feature type="transmembrane region" description="Helical" evidence="1">
    <location>
        <begin position="1035"/>
        <end position="1054"/>
    </location>
</feature>
<proteinExistence type="predicted"/>
<sequence>MRPLKEFQTQLFNRVNPLVGFSVARYVFSIGLFAAIVAFGLIAATRLGVDQLPNPNIPVVAIFTSYPGASPEVVDNQVTQVIENGISNLAGIININSNSSQGSSRVILQFNTGVDQNAMANQVGAQVSALARSLPSGVNPPTVRTFDPTAQPILEFGLSGGGASLAQVYDYANNTLVNILQRINGVANVTLTGGLSRQFQVLLNPSRLQYYNITPQQVTQAILNGAVDQPIGSITRDGNTLTFSTRNIPTNAEQLSQILVDSSRGIRVSDLGTVRDSSTSSDYVRVNGQPVVLVSIQQTQGSNAVAVAQAVRRAIAHTQLPQGYKVTYSNDTTTPITASINATYHELLNTAIVVAIVVLLFLGRLNTAFTVILAIPIALSAAPALYSLMGFTFNLVSLLALIVAIGIVVDDSIVVAENVERYRGLGYSRTEAVLKGASEVFSAVAAASLSLLSVLIPVSFLGGFAGFFLQQFALGLAAAVFLSWFEALLFLTVRMAYTPDSHPRTWSDLGHSVAQLPDSLRWGWRSWRSFLGLLGALVAAIVLLRLFGPVGLLALLLYPFALGIAYYLVNLGLTFLEALTTTLHGWTEIGLSYVREGYASRLNSLLNYSGWVLAGAAAFFVFTVVFIGPKIPFNFVPQSDNGSAQVTLFLPSSTTISTANTLAARIEGYLLSRPEVRTVQTDVSANRASMVVQLIPREERARVFSLIPQWQRAITGLLQDQPSARVSISAGGGFRGQGSALQVNLASPSFDLLNTRTNQALDLLQSDPNVLSATTSLTQSTVENRFIPDPSRMAGTGLTASNVATALQTYTSGSQAGNVQVNGLNYPIQVQLDPIYLNDTQSLLSLPIYSSTLQTNLTVGQLGSVIQAQTPTNISRTNRLYTSTLNINLAPGAPSQLEYQRQLAQKLTQAGILDNQVSLASTSQFSQAALASQLSSLGIQVFGLALFLVYLVMGAQFNSFRYPLYLLLPVPLAIVGALLAIFISGGSLDIFSVMGFLLLIGLSAKNAILYLDFVVERLGKMEFRDALVDAARLRFRPIIMTTTTVLVISFPLILGRGEGSEYAQGLGVVILGGILFSAILTFFVVPAAFYLFERNRPATQVAPAPLSPSPTATD</sequence>
<name>A0A399FAC8_9DEIN</name>
<feature type="transmembrane region" description="Helical" evidence="1">
    <location>
        <begin position="342"/>
        <end position="362"/>
    </location>
</feature>
<feature type="transmembrane region" description="Helical" evidence="1">
    <location>
        <begin position="472"/>
        <end position="497"/>
    </location>
</feature>
<dbReference type="GO" id="GO:0005886">
    <property type="term" value="C:plasma membrane"/>
    <property type="evidence" value="ECO:0007669"/>
    <property type="project" value="TreeGrafter"/>
</dbReference>
<evidence type="ECO:0000256" key="1">
    <source>
        <dbReference type="SAM" id="Phobius"/>
    </source>
</evidence>
<dbReference type="RefSeq" id="WP_119356940.1">
    <property type="nucleotide sequence ID" value="NZ_BJXM01000012.1"/>
</dbReference>
<dbReference type="Gene3D" id="1.20.1640.10">
    <property type="entry name" value="Multidrug efflux transporter AcrB transmembrane domain"/>
    <property type="match status" value="4"/>
</dbReference>
<keyword evidence="1" id="KW-1133">Transmembrane helix</keyword>
<dbReference type="InterPro" id="IPR001036">
    <property type="entry name" value="Acrflvin-R"/>
</dbReference>
<feature type="transmembrane region" description="Helical" evidence="1">
    <location>
        <begin position="23"/>
        <end position="44"/>
    </location>
</feature>
<keyword evidence="1" id="KW-0472">Membrane</keyword>
<feature type="transmembrane region" description="Helical" evidence="1">
    <location>
        <begin position="990"/>
        <end position="1015"/>
    </location>
</feature>
<dbReference type="AlphaFoldDB" id="A0A399FAC8"/>
<dbReference type="InterPro" id="IPR027463">
    <property type="entry name" value="AcrB_DN_DC_subdom"/>
</dbReference>
<dbReference type="EMBL" id="QWLB01000016">
    <property type="protein sequence ID" value="RIH92665.1"/>
    <property type="molecule type" value="Genomic_DNA"/>
</dbReference>
<protein>
    <submittedName>
        <fullName evidence="2">Multidrug resistance protein MdtB</fullName>
    </submittedName>
</protein>
<dbReference type="Proteomes" id="UP000266178">
    <property type="component" value="Unassembled WGS sequence"/>
</dbReference>
<evidence type="ECO:0000313" key="2">
    <source>
        <dbReference type="EMBL" id="RIH92665.1"/>
    </source>
</evidence>
<comment type="caution">
    <text evidence="2">The sequence shown here is derived from an EMBL/GenBank/DDBJ whole genome shotgun (WGS) entry which is preliminary data.</text>
</comment>
<dbReference type="GO" id="GO:0042910">
    <property type="term" value="F:xenobiotic transmembrane transporter activity"/>
    <property type="evidence" value="ECO:0007669"/>
    <property type="project" value="TreeGrafter"/>
</dbReference>
<feature type="transmembrane region" description="Helical" evidence="1">
    <location>
        <begin position="930"/>
        <end position="952"/>
    </location>
</feature>
<feature type="transmembrane region" description="Helical" evidence="1">
    <location>
        <begin position="369"/>
        <end position="389"/>
    </location>
</feature>
<feature type="transmembrane region" description="Helical" evidence="1">
    <location>
        <begin position="440"/>
        <end position="460"/>
    </location>
</feature>
<dbReference type="OrthoDB" id="9806532at2"/>
<dbReference type="PANTHER" id="PTHR32063">
    <property type="match status" value="1"/>
</dbReference>
<feature type="transmembrane region" description="Helical" evidence="1">
    <location>
        <begin position="964"/>
        <end position="984"/>
    </location>
</feature>
<dbReference type="SUPFAM" id="SSF82714">
    <property type="entry name" value="Multidrug efflux transporter AcrB TolC docking domain, DN and DC subdomains"/>
    <property type="match status" value="2"/>
</dbReference>
<feature type="transmembrane region" description="Helical" evidence="1">
    <location>
        <begin position="395"/>
        <end position="419"/>
    </location>
</feature>
<dbReference type="Pfam" id="PF00873">
    <property type="entry name" value="ACR_tran"/>
    <property type="match status" value="2"/>
</dbReference>
<evidence type="ECO:0000313" key="3">
    <source>
        <dbReference type="Proteomes" id="UP000266178"/>
    </source>
</evidence>
<feature type="transmembrane region" description="Helical" evidence="1">
    <location>
        <begin position="1066"/>
        <end position="1092"/>
    </location>
</feature>
<feature type="transmembrane region" description="Helical" evidence="1">
    <location>
        <begin position="530"/>
        <end position="558"/>
    </location>
</feature>
<organism evidence="2 3">
    <name type="scientific">Meiothermus granaticius NBRC 107808</name>
    <dbReference type="NCBI Taxonomy" id="1227551"/>
    <lineage>
        <taxon>Bacteria</taxon>
        <taxon>Thermotogati</taxon>
        <taxon>Deinococcota</taxon>
        <taxon>Deinococci</taxon>
        <taxon>Thermales</taxon>
        <taxon>Thermaceae</taxon>
        <taxon>Meiothermus</taxon>
    </lineage>
</organism>
<keyword evidence="1" id="KW-0812">Transmembrane</keyword>
<dbReference type="Gene3D" id="3.30.2090.10">
    <property type="entry name" value="Multidrug efflux transporter AcrB TolC docking domain, DN and DC subdomains"/>
    <property type="match status" value="2"/>
</dbReference>
<accession>A0A399FAC8</accession>
<dbReference type="PANTHER" id="PTHR32063:SF0">
    <property type="entry name" value="SWARMING MOTILITY PROTEIN SWRC"/>
    <property type="match status" value="1"/>
</dbReference>
<dbReference type="SUPFAM" id="SSF82866">
    <property type="entry name" value="Multidrug efflux transporter AcrB transmembrane domain"/>
    <property type="match status" value="2"/>
</dbReference>
<dbReference type="SUPFAM" id="SSF82693">
    <property type="entry name" value="Multidrug efflux transporter AcrB pore domain, PN1, PN2, PC1 and PC2 subdomains"/>
    <property type="match status" value="3"/>
</dbReference>
<dbReference type="Gene3D" id="3.30.70.1430">
    <property type="entry name" value="Multidrug efflux transporter AcrB pore domain"/>
    <property type="match status" value="2"/>
</dbReference>